<accession>A0ABV1L1V4</accession>
<comment type="caution">
    <text evidence="1">The sequence shown here is derived from an EMBL/GenBank/DDBJ whole genome shotgun (WGS) entry which is preliminary data.</text>
</comment>
<dbReference type="Proteomes" id="UP001493487">
    <property type="component" value="Unassembled WGS sequence"/>
</dbReference>
<dbReference type="SUPFAM" id="SSF53448">
    <property type="entry name" value="Nucleotide-diphospho-sugar transferases"/>
    <property type="match status" value="1"/>
</dbReference>
<evidence type="ECO:0000313" key="1">
    <source>
        <dbReference type="EMBL" id="MEQ4486299.1"/>
    </source>
</evidence>
<gene>
    <name evidence="1" type="ORF">QJS35_28340</name>
</gene>
<keyword evidence="2" id="KW-1185">Reference proteome</keyword>
<proteinExistence type="predicted"/>
<evidence type="ECO:0008006" key="3">
    <source>
        <dbReference type="Google" id="ProtNLM"/>
    </source>
</evidence>
<protein>
    <recommendedName>
        <fullName evidence="3">Glycosyltransferase</fullName>
    </recommendedName>
</protein>
<dbReference type="RefSeq" id="WP_232189724.1">
    <property type="nucleotide sequence ID" value="NZ_JAIOAP010000022.1"/>
</dbReference>
<name>A0ABV1L1V4_9BACL</name>
<dbReference type="Gene3D" id="3.90.550.10">
    <property type="entry name" value="Spore Coat Polysaccharide Biosynthesis Protein SpsA, Chain A"/>
    <property type="match status" value="1"/>
</dbReference>
<dbReference type="InterPro" id="IPR029044">
    <property type="entry name" value="Nucleotide-diphossugar_trans"/>
</dbReference>
<organism evidence="1 2">
    <name type="scientific">Cohnella silvisoli</name>
    <dbReference type="NCBI Taxonomy" id="2873699"/>
    <lineage>
        <taxon>Bacteria</taxon>
        <taxon>Bacillati</taxon>
        <taxon>Bacillota</taxon>
        <taxon>Bacilli</taxon>
        <taxon>Bacillales</taxon>
        <taxon>Paenibacillaceae</taxon>
        <taxon>Cohnella</taxon>
    </lineage>
</organism>
<sequence>MNKRRSIPNQIHLKNVLLRDRSTGVKDGINWRKSEAFNDSPGQLQEAAHKNWSQYFHRRAGGKGGDWKVILQRGKSYTSGFMKGVGLYSKIIPVPLRNTASAVVCACNRAIDLQSVLKKLSILPLKEIVVVLHNASDEMFTIARNYKNTVVVHFPEAVDPDVERSLGAKLTSANTLLFVDGEQAVDANILARFIWECESRVDIALNDISTRLGLFYQRAGIERFHEFLNRSLNRKDLKANSLSSLPFALSRHALDTMGISNLAVPAKAHAMAILGGLRIGIGGAVKSSSHYERSASNEKWRRAAGDHIEAWREAMTAQGSRLNFADSTRNRSVLGEWER</sequence>
<reference evidence="1 2" key="1">
    <citation type="journal article" date="2023" name="Genome Announc.">
        <title>Pan-Genome Analyses of the Genus Cohnella and Proposal of the Novel Species Cohnella silvisoli sp. nov., Isolated from Forest Soil.</title>
        <authorList>
            <person name="Wang C."/>
            <person name="Mao L."/>
            <person name="Bao G."/>
            <person name="Zhu H."/>
        </authorList>
    </citation>
    <scope>NUCLEOTIDE SEQUENCE [LARGE SCALE GENOMIC DNA]</scope>
    <source>
        <strain evidence="1 2">NL03-T5-1</strain>
    </source>
</reference>
<evidence type="ECO:0000313" key="2">
    <source>
        <dbReference type="Proteomes" id="UP001493487"/>
    </source>
</evidence>
<dbReference type="EMBL" id="JASKHM010000020">
    <property type="protein sequence ID" value="MEQ4486299.1"/>
    <property type="molecule type" value="Genomic_DNA"/>
</dbReference>